<dbReference type="SMART" id="SM00345">
    <property type="entry name" value="HTH_GNTR"/>
    <property type="match status" value="1"/>
</dbReference>
<dbReference type="InterPro" id="IPR036390">
    <property type="entry name" value="WH_DNA-bd_sf"/>
</dbReference>
<dbReference type="AlphaFoldDB" id="A0A6M6JJZ1"/>
<dbReference type="InterPro" id="IPR000524">
    <property type="entry name" value="Tscrpt_reg_HTH_GntR"/>
</dbReference>
<proteinExistence type="predicted"/>
<protein>
    <submittedName>
        <fullName evidence="5">FadR family transcriptional regulator</fullName>
    </submittedName>
</protein>
<dbReference type="KEGG" id="pbro:HOP40_18310"/>
<dbReference type="GO" id="GO:0003677">
    <property type="term" value="F:DNA binding"/>
    <property type="evidence" value="ECO:0007669"/>
    <property type="project" value="UniProtKB-KW"/>
</dbReference>
<evidence type="ECO:0000256" key="1">
    <source>
        <dbReference type="ARBA" id="ARBA00023015"/>
    </source>
</evidence>
<name>A0A6M6JJZ1_9PSEU</name>
<sequence length="254" mass="27363">MRTARPYAAALVLVERRWDADLLVSIGPTGYGVGVLTVEQSLRALVHDGAADGSLGPGAKLPTERALVERLAAPRSAIRRALDALEEEGLVVRHVGRGTFLTEAAHAPAGDAPADTSPAEIMQVRLVIEPPVAALAARVATSADLDRVGACLERGGASDDFEGFESWDARLHRAIAEAAHNGLLMSMFDVMNTARALPVWGTLKRRTSTPERRRCYHAEHTTIVEALRDRDADAAHAAMRRHLENVADNLLGRH</sequence>
<dbReference type="GO" id="GO:0003700">
    <property type="term" value="F:DNA-binding transcription factor activity"/>
    <property type="evidence" value="ECO:0007669"/>
    <property type="project" value="InterPro"/>
</dbReference>
<dbReference type="InterPro" id="IPR008920">
    <property type="entry name" value="TF_FadR/GntR_C"/>
</dbReference>
<dbReference type="PANTHER" id="PTHR43537:SF5">
    <property type="entry name" value="UXU OPERON TRANSCRIPTIONAL REGULATOR"/>
    <property type="match status" value="1"/>
</dbReference>
<feature type="domain" description="HTH gntR-type" evidence="4">
    <location>
        <begin position="36"/>
        <end position="104"/>
    </location>
</feature>
<dbReference type="PRINTS" id="PR00035">
    <property type="entry name" value="HTHGNTR"/>
</dbReference>
<keyword evidence="1" id="KW-0805">Transcription regulation</keyword>
<keyword evidence="3" id="KW-0804">Transcription</keyword>
<evidence type="ECO:0000256" key="2">
    <source>
        <dbReference type="ARBA" id="ARBA00023125"/>
    </source>
</evidence>
<dbReference type="InterPro" id="IPR011711">
    <property type="entry name" value="GntR_C"/>
</dbReference>
<dbReference type="InterPro" id="IPR036388">
    <property type="entry name" value="WH-like_DNA-bd_sf"/>
</dbReference>
<reference evidence="5 6" key="1">
    <citation type="submission" date="2020-05" db="EMBL/GenBank/DDBJ databases">
        <authorList>
            <person name="Mo P."/>
        </authorList>
    </citation>
    <scope>NUCLEOTIDE SEQUENCE [LARGE SCALE GENOMIC DNA]</scope>
    <source>
        <strain evidence="5 6">Gen01</strain>
    </source>
</reference>
<dbReference type="PROSITE" id="PS50949">
    <property type="entry name" value="HTH_GNTR"/>
    <property type="match status" value="1"/>
</dbReference>
<dbReference type="PANTHER" id="PTHR43537">
    <property type="entry name" value="TRANSCRIPTIONAL REGULATOR, GNTR FAMILY"/>
    <property type="match status" value="1"/>
</dbReference>
<dbReference type="Gene3D" id="1.20.120.530">
    <property type="entry name" value="GntR ligand-binding domain-like"/>
    <property type="match status" value="1"/>
</dbReference>
<evidence type="ECO:0000313" key="6">
    <source>
        <dbReference type="Proteomes" id="UP000505377"/>
    </source>
</evidence>
<accession>A0A6M6JJZ1</accession>
<keyword evidence="6" id="KW-1185">Reference proteome</keyword>
<evidence type="ECO:0000259" key="4">
    <source>
        <dbReference type="PROSITE" id="PS50949"/>
    </source>
</evidence>
<dbReference type="SMART" id="SM00895">
    <property type="entry name" value="FCD"/>
    <property type="match status" value="1"/>
</dbReference>
<dbReference type="Gene3D" id="1.10.10.10">
    <property type="entry name" value="Winged helix-like DNA-binding domain superfamily/Winged helix DNA-binding domain"/>
    <property type="match status" value="1"/>
</dbReference>
<gene>
    <name evidence="5" type="ORF">HOP40_18310</name>
</gene>
<dbReference type="Proteomes" id="UP000505377">
    <property type="component" value="Chromosome"/>
</dbReference>
<dbReference type="Pfam" id="PF07729">
    <property type="entry name" value="FCD"/>
    <property type="match status" value="1"/>
</dbReference>
<organism evidence="5 6">
    <name type="scientific">Pseudonocardia broussonetiae</name>
    <dbReference type="NCBI Taxonomy" id="2736640"/>
    <lineage>
        <taxon>Bacteria</taxon>
        <taxon>Bacillati</taxon>
        <taxon>Actinomycetota</taxon>
        <taxon>Actinomycetes</taxon>
        <taxon>Pseudonocardiales</taxon>
        <taxon>Pseudonocardiaceae</taxon>
        <taxon>Pseudonocardia</taxon>
    </lineage>
</organism>
<evidence type="ECO:0000313" key="5">
    <source>
        <dbReference type="EMBL" id="QJY47525.1"/>
    </source>
</evidence>
<keyword evidence="2" id="KW-0238">DNA-binding</keyword>
<dbReference type="EMBL" id="CP053564">
    <property type="protein sequence ID" value="QJY47525.1"/>
    <property type="molecule type" value="Genomic_DNA"/>
</dbReference>
<dbReference type="SUPFAM" id="SSF48008">
    <property type="entry name" value="GntR ligand-binding domain-like"/>
    <property type="match status" value="1"/>
</dbReference>
<dbReference type="SUPFAM" id="SSF46785">
    <property type="entry name" value="Winged helix' DNA-binding domain"/>
    <property type="match status" value="1"/>
</dbReference>
<dbReference type="CDD" id="cd07377">
    <property type="entry name" value="WHTH_GntR"/>
    <property type="match status" value="1"/>
</dbReference>
<evidence type="ECO:0000256" key="3">
    <source>
        <dbReference type="ARBA" id="ARBA00023163"/>
    </source>
</evidence>
<dbReference type="Pfam" id="PF00392">
    <property type="entry name" value="GntR"/>
    <property type="match status" value="1"/>
</dbReference>